<protein>
    <submittedName>
        <fullName evidence="1">Uncharacterized protein</fullName>
    </submittedName>
</protein>
<reference evidence="1 2" key="1">
    <citation type="submission" date="2023-01" db="EMBL/GenBank/DDBJ databases">
        <authorList>
            <person name="Whitehead M."/>
        </authorList>
    </citation>
    <scope>NUCLEOTIDE SEQUENCE [LARGE SCALE GENOMIC DNA]</scope>
</reference>
<evidence type="ECO:0000313" key="1">
    <source>
        <dbReference type="EMBL" id="CAI6352451.1"/>
    </source>
</evidence>
<organism evidence="1 2">
    <name type="scientific">Macrosiphum euphorbiae</name>
    <name type="common">potato aphid</name>
    <dbReference type="NCBI Taxonomy" id="13131"/>
    <lineage>
        <taxon>Eukaryota</taxon>
        <taxon>Metazoa</taxon>
        <taxon>Ecdysozoa</taxon>
        <taxon>Arthropoda</taxon>
        <taxon>Hexapoda</taxon>
        <taxon>Insecta</taxon>
        <taxon>Pterygota</taxon>
        <taxon>Neoptera</taxon>
        <taxon>Paraneoptera</taxon>
        <taxon>Hemiptera</taxon>
        <taxon>Sternorrhyncha</taxon>
        <taxon>Aphidomorpha</taxon>
        <taxon>Aphidoidea</taxon>
        <taxon>Aphididae</taxon>
        <taxon>Macrosiphini</taxon>
        <taxon>Macrosiphum</taxon>
    </lineage>
</organism>
<evidence type="ECO:0000313" key="2">
    <source>
        <dbReference type="Proteomes" id="UP001160148"/>
    </source>
</evidence>
<dbReference type="Proteomes" id="UP001160148">
    <property type="component" value="Unassembled WGS sequence"/>
</dbReference>
<dbReference type="AlphaFoldDB" id="A0AAV0W9X0"/>
<proteinExistence type="predicted"/>
<gene>
    <name evidence="1" type="ORF">MEUPH1_LOCUS8690</name>
</gene>
<accession>A0AAV0W9X0</accession>
<comment type="caution">
    <text evidence="1">The sequence shown here is derived from an EMBL/GenBank/DDBJ whole genome shotgun (WGS) entry which is preliminary data.</text>
</comment>
<dbReference type="EMBL" id="CARXXK010000002">
    <property type="protein sequence ID" value="CAI6352451.1"/>
    <property type="molecule type" value="Genomic_DNA"/>
</dbReference>
<keyword evidence="2" id="KW-1185">Reference proteome</keyword>
<name>A0AAV0W9X0_9HEMI</name>
<sequence>MLAEATFLDPRFKKFGFKNNFAFQDVKRSIINKGKLILSQQQQNNALPVPALSEPINVEMNQNIDSIWNEFDTEVSDIIQSREPTAVIIN</sequence>